<keyword evidence="1" id="KW-1133">Transmembrane helix</keyword>
<keyword evidence="1" id="KW-0472">Membrane</keyword>
<dbReference type="OrthoDB" id="3287735at2"/>
<evidence type="ECO:0000256" key="1">
    <source>
        <dbReference type="SAM" id="Phobius"/>
    </source>
</evidence>
<dbReference type="Pfam" id="PF02517">
    <property type="entry name" value="Rce1-like"/>
    <property type="match status" value="1"/>
</dbReference>
<dbReference type="KEGG" id="sna:Snas_5567"/>
<proteinExistence type="predicted"/>
<keyword evidence="4" id="KW-1185">Reference proteome</keyword>
<accession>D3PWX4</accession>
<feature type="transmembrane region" description="Helical" evidence="1">
    <location>
        <begin position="192"/>
        <end position="210"/>
    </location>
</feature>
<feature type="transmembrane region" description="Helical" evidence="1">
    <location>
        <begin position="25"/>
        <end position="45"/>
    </location>
</feature>
<dbReference type="EMBL" id="CP001778">
    <property type="protein sequence ID" value="ADD45198.1"/>
    <property type="molecule type" value="Genomic_DNA"/>
</dbReference>
<name>D3PWX4_STANL</name>
<dbReference type="InterPro" id="IPR003675">
    <property type="entry name" value="Rce1/LyrA-like_dom"/>
</dbReference>
<gene>
    <name evidence="3" type="ordered locus">Snas_5567</name>
</gene>
<sequence>MSRTETPRSAGVVNRLLSSRHSLPLTIALHLLPGVPIVAAYLGIASPVVDMLGLPPYLGWVIAMCLGLAPVQLGLLVFLGRRRTGRFSLREVVLYRDRPTKRGRLIGLVLALFVGVFVASFLLAPIDTAVHETLFFWIPFENTGGGGGFVTGYPRQTVIVTLAVCVVLTGVLLPIVEELYFRGFLLPRISHLGRWAPVLNATLFSLYHFWTPWQLVSRIGYFLPTVWATWRKKDLRISIWVHCAANSVLQLAVLTAIILGYA</sequence>
<dbReference type="STRING" id="446470.Snas_5567"/>
<dbReference type="AlphaFoldDB" id="D3PWX4"/>
<feature type="domain" description="CAAX prenyl protease 2/Lysostaphin resistance protein A-like" evidence="2">
    <location>
        <begin position="162"/>
        <end position="247"/>
    </location>
</feature>
<dbReference type="eggNOG" id="COG1266">
    <property type="taxonomic scope" value="Bacteria"/>
</dbReference>
<protein>
    <submittedName>
        <fullName evidence="3">Abortive infection protein</fullName>
    </submittedName>
</protein>
<evidence type="ECO:0000259" key="2">
    <source>
        <dbReference type="Pfam" id="PF02517"/>
    </source>
</evidence>
<organism evidence="3 4">
    <name type="scientific">Stackebrandtia nassauensis (strain DSM 44728 / CIP 108903 / NRRL B-16338 / NBRC 102104 / LLR-40K-21)</name>
    <dbReference type="NCBI Taxonomy" id="446470"/>
    <lineage>
        <taxon>Bacteria</taxon>
        <taxon>Bacillati</taxon>
        <taxon>Actinomycetota</taxon>
        <taxon>Actinomycetes</taxon>
        <taxon>Glycomycetales</taxon>
        <taxon>Glycomycetaceae</taxon>
        <taxon>Stackebrandtia</taxon>
    </lineage>
</organism>
<keyword evidence="1" id="KW-0812">Transmembrane</keyword>
<feature type="transmembrane region" description="Helical" evidence="1">
    <location>
        <begin position="105"/>
        <end position="126"/>
    </location>
</feature>
<evidence type="ECO:0000313" key="4">
    <source>
        <dbReference type="Proteomes" id="UP000000844"/>
    </source>
</evidence>
<feature type="transmembrane region" description="Helical" evidence="1">
    <location>
        <begin position="57"/>
        <end position="80"/>
    </location>
</feature>
<dbReference type="GO" id="GO:0080120">
    <property type="term" value="P:CAAX-box protein maturation"/>
    <property type="evidence" value="ECO:0007669"/>
    <property type="project" value="UniProtKB-ARBA"/>
</dbReference>
<evidence type="ECO:0000313" key="3">
    <source>
        <dbReference type="EMBL" id="ADD45198.1"/>
    </source>
</evidence>
<dbReference type="HOGENOM" id="CLU_086373_0_0_11"/>
<dbReference type="Proteomes" id="UP000000844">
    <property type="component" value="Chromosome"/>
</dbReference>
<dbReference type="RefSeq" id="WP_013020769.1">
    <property type="nucleotide sequence ID" value="NC_013947.1"/>
</dbReference>
<reference evidence="3 4" key="1">
    <citation type="journal article" date="2009" name="Stand. Genomic Sci.">
        <title>Complete genome sequence of Stackebrandtia nassauensis type strain (LLR-40K-21).</title>
        <authorList>
            <person name="Munk C."/>
            <person name="Lapidus A."/>
            <person name="Copeland A."/>
            <person name="Jando M."/>
            <person name="Mayilraj S."/>
            <person name="Glavina Del Rio T."/>
            <person name="Nolan M."/>
            <person name="Chen F."/>
            <person name="Lucas S."/>
            <person name="Tice H."/>
            <person name="Cheng J.F."/>
            <person name="Han C."/>
            <person name="Detter J.C."/>
            <person name="Bruce D."/>
            <person name="Goodwin L."/>
            <person name="Chain P."/>
            <person name="Pitluck S."/>
            <person name="Goker M."/>
            <person name="Ovchinikova G."/>
            <person name="Pati A."/>
            <person name="Ivanova N."/>
            <person name="Mavromatis K."/>
            <person name="Chen A."/>
            <person name="Palaniappan K."/>
            <person name="Land M."/>
            <person name="Hauser L."/>
            <person name="Chang Y.J."/>
            <person name="Jeffries C.D."/>
            <person name="Bristow J."/>
            <person name="Eisen J.A."/>
            <person name="Markowitz V."/>
            <person name="Hugenholtz P."/>
            <person name="Kyrpides N.C."/>
            <person name="Klenk H.P."/>
        </authorList>
    </citation>
    <scope>NUCLEOTIDE SEQUENCE [LARGE SCALE GENOMIC DNA]</scope>
    <source>
        <strain evidence="4">DSM 44728 / CIP 108903 / NRRL B-16338 / NBRC 102104 / LLR-40K-21</strain>
    </source>
</reference>
<feature type="transmembrane region" description="Helical" evidence="1">
    <location>
        <begin position="158"/>
        <end position="180"/>
    </location>
</feature>
<feature type="transmembrane region" description="Helical" evidence="1">
    <location>
        <begin position="239"/>
        <end position="261"/>
    </location>
</feature>
<dbReference type="GO" id="GO:0004175">
    <property type="term" value="F:endopeptidase activity"/>
    <property type="evidence" value="ECO:0007669"/>
    <property type="project" value="UniProtKB-ARBA"/>
</dbReference>